<keyword evidence="3" id="KW-1185">Reference proteome</keyword>
<evidence type="ECO:0000313" key="3">
    <source>
        <dbReference type="Proteomes" id="UP000297299"/>
    </source>
</evidence>
<evidence type="ECO:0000313" key="2">
    <source>
        <dbReference type="EMBL" id="TEY85868.1"/>
    </source>
</evidence>
<gene>
    <name evidence="2" type="ORF">BOTCAL_0010g00070</name>
</gene>
<dbReference type="OrthoDB" id="10650601at2759"/>
<evidence type="ECO:0000256" key="1">
    <source>
        <dbReference type="SAM" id="MobiDB-lite"/>
    </source>
</evidence>
<dbReference type="EMBL" id="PHWZ01000010">
    <property type="protein sequence ID" value="TEY85868.1"/>
    <property type="molecule type" value="Genomic_DNA"/>
</dbReference>
<comment type="caution">
    <text evidence="2">The sequence shown here is derived from an EMBL/GenBank/DDBJ whole genome shotgun (WGS) entry which is preliminary data.</text>
</comment>
<feature type="compositionally biased region" description="Basic residues" evidence="1">
    <location>
        <begin position="139"/>
        <end position="150"/>
    </location>
</feature>
<proteinExistence type="predicted"/>
<accession>A0A4Y8DGI7</accession>
<reference evidence="2 3" key="1">
    <citation type="submission" date="2017-11" db="EMBL/GenBank/DDBJ databases">
        <title>Comparative genomics of Botrytis spp.</title>
        <authorList>
            <person name="Valero-Jimenez C.A."/>
            <person name="Tapia P."/>
            <person name="Veloso J."/>
            <person name="Silva-Moreno E."/>
            <person name="Staats M."/>
            <person name="Valdes J.H."/>
            <person name="Van Kan J.A.L."/>
        </authorList>
    </citation>
    <scope>NUCLEOTIDE SEQUENCE [LARGE SCALE GENOMIC DNA]</scope>
    <source>
        <strain evidence="2 3">MUCL2830</strain>
    </source>
</reference>
<feature type="region of interest" description="Disordered" evidence="1">
    <location>
        <begin position="130"/>
        <end position="159"/>
    </location>
</feature>
<dbReference type="Proteomes" id="UP000297299">
    <property type="component" value="Unassembled WGS sequence"/>
</dbReference>
<dbReference type="AlphaFoldDB" id="A0A4Y8DGI7"/>
<feature type="region of interest" description="Disordered" evidence="1">
    <location>
        <begin position="106"/>
        <end position="125"/>
    </location>
</feature>
<name>A0A4Y8DGI7_9HELO</name>
<sequence length="271" mass="30732">MLEEYQRSGTVVEGGKGKGISKSLVVKLDFGRAQALILHHQINGTRYREQKPKVILEVLSSDDKGEISTSVDAQSEFSAGEEDELLDELLDEDLEEELELEIKMEEGNDNETTDTGVSKSTDLWTGKGTRKDWTGKYKPTGRRRRRRGKARAPIPEFTSTTSRPETFIHIISGKPIQRSWTVGKEPKLGRFNMRGSVYQLEDVNPSTVVCQDEGLLGEEDDEGWETEEVDWEMLGIKGLRNYATMHPNDIGTDIQQVMNRKILMLEQKDEK</sequence>
<feature type="compositionally biased region" description="Polar residues" evidence="1">
    <location>
        <begin position="113"/>
        <end position="123"/>
    </location>
</feature>
<protein>
    <submittedName>
        <fullName evidence="2">Uncharacterized protein</fullName>
    </submittedName>
</protein>
<organism evidence="2 3">
    <name type="scientific">Botryotinia calthae</name>
    <dbReference type="NCBI Taxonomy" id="38488"/>
    <lineage>
        <taxon>Eukaryota</taxon>
        <taxon>Fungi</taxon>
        <taxon>Dikarya</taxon>
        <taxon>Ascomycota</taxon>
        <taxon>Pezizomycotina</taxon>
        <taxon>Leotiomycetes</taxon>
        <taxon>Helotiales</taxon>
        <taxon>Sclerotiniaceae</taxon>
        <taxon>Botryotinia</taxon>
    </lineage>
</organism>